<dbReference type="AlphaFoldDB" id="A0A0G0SBF5"/>
<dbReference type="EMBL" id="LBZA01000047">
    <property type="protein sequence ID" value="KKR62278.1"/>
    <property type="molecule type" value="Genomic_DNA"/>
</dbReference>
<name>A0A0G0SBF5_9BACT</name>
<dbReference type="InterPro" id="IPR027981">
    <property type="entry name" value="DUF4446"/>
</dbReference>
<accession>A0A0G0SBF5</accession>
<protein>
    <recommendedName>
        <fullName evidence="3">DUF4446 domain-containing protein</fullName>
    </recommendedName>
</protein>
<reference evidence="1 2" key="1">
    <citation type="journal article" date="2015" name="Nature">
        <title>rRNA introns, odd ribosomes, and small enigmatic genomes across a large radiation of phyla.</title>
        <authorList>
            <person name="Brown C.T."/>
            <person name="Hug L.A."/>
            <person name="Thomas B.C."/>
            <person name="Sharon I."/>
            <person name="Castelle C.J."/>
            <person name="Singh A."/>
            <person name="Wilkins M.J."/>
            <person name="Williams K.H."/>
            <person name="Banfield J.F."/>
        </authorList>
    </citation>
    <scope>NUCLEOTIDE SEQUENCE [LARGE SCALE GENOMIC DNA]</scope>
</reference>
<comment type="caution">
    <text evidence="1">The sequence shown here is derived from an EMBL/GenBank/DDBJ whole genome shotgun (WGS) entry which is preliminary data.</text>
</comment>
<sequence length="118" mass="13480">MQNLSIYIKKILEKILVRGDENTKNIKELVKKIDIIDDNDRRHIQKVGLVRFNPFSELGGDHSFCLAILDDRDTGVVITGLHTRDRTRVYMKDIKNGKSSLELSAEEKKAVVDAQKSK</sequence>
<gene>
    <name evidence="1" type="ORF">UU02_C0047G0008</name>
</gene>
<evidence type="ECO:0008006" key="3">
    <source>
        <dbReference type="Google" id="ProtNLM"/>
    </source>
</evidence>
<organism evidence="1 2">
    <name type="scientific">Candidatus Woesebacteria bacterium GW2011_GWA1_40_43</name>
    <dbReference type="NCBI Taxonomy" id="1618553"/>
    <lineage>
        <taxon>Bacteria</taxon>
        <taxon>Candidatus Woeseibacteriota</taxon>
    </lineage>
</organism>
<dbReference type="Pfam" id="PF14584">
    <property type="entry name" value="DUF4446"/>
    <property type="match status" value="1"/>
</dbReference>
<evidence type="ECO:0000313" key="1">
    <source>
        <dbReference type="EMBL" id="KKR62278.1"/>
    </source>
</evidence>
<evidence type="ECO:0000313" key="2">
    <source>
        <dbReference type="Proteomes" id="UP000034293"/>
    </source>
</evidence>
<proteinExistence type="predicted"/>
<dbReference type="Proteomes" id="UP000034293">
    <property type="component" value="Unassembled WGS sequence"/>
</dbReference>